<evidence type="ECO:0000313" key="2">
    <source>
        <dbReference type="Proteomes" id="UP000814243"/>
    </source>
</evidence>
<evidence type="ECO:0000313" key="1">
    <source>
        <dbReference type="EMBL" id="KAH9639657.1"/>
    </source>
</evidence>
<proteinExistence type="predicted"/>
<dbReference type="EMBL" id="JACEFF010000319">
    <property type="protein sequence ID" value="KAH9639657.1"/>
    <property type="molecule type" value="Genomic_DNA"/>
</dbReference>
<dbReference type="Proteomes" id="UP000814243">
    <property type="component" value="Unassembled WGS sequence"/>
</dbReference>
<protein>
    <recommendedName>
        <fullName evidence="3">Nucleic-acid-binding protein from mobile element jockey</fullName>
    </recommendedName>
</protein>
<accession>A0A922MMW4</accession>
<organism evidence="1 2">
    <name type="scientific">Spodoptera exigua</name>
    <name type="common">Beet armyworm</name>
    <name type="synonym">Noctua fulgens</name>
    <dbReference type="NCBI Taxonomy" id="7107"/>
    <lineage>
        <taxon>Eukaryota</taxon>
        <taxon>Metazoa</taxon>
        <taxon>Ecdysozoa</taxon>
        <taxon>Arthropoda</taxon>
        <taxon>Hexapoda</taxon>
        <taxon>Insecta</taxon>
        <taxon>Pterygota</taxon>
        <taxon>Neoptera</taxon>
        <taxon>Endopterygota</taxon>
        <taxon>Lepidoptera</taxon>
        <taxon>Glossata</taxon>
        <taxon>Ditrysia</taxon>
        <taxon>Noctuoidea</taxon>
        <taxon>Noctuidae</taxon>
        <taxon>Amphipyrinae</taxon>
        <taxon>Spodoptera</taxon>
    </lineage>
</organism>
<gene>
    <name evidence="1" type="ORF">HF086_017651</name>
</gene>
<comment type="caution">
    <text evidence="1">The sequence shown here is derived from an EMBL/GenBank/DDBJ whole genome shotgun (WGS) entry which is preliminary data.</text>
</comment>
<evidence type="ECO:0008006" key="3">
    <source>
        <dbReference type="Google" id="ProtNLM"/>
    </source>
</evidence>
<dbReference type="AlphaFoldDB" id="A0A922MMW4"/>
<name>A0A922MMW4_SPOEX</name>
<sequence length="205" mass="22886">MSVTSGGEDLLDPEVIAIKRFMKKIEGKLVPLNTVAVTFASTSLPQYAYIKLFRYEIKLYIPPLLQCCKCLKFNHSAKSCRSEQNCSSCAGRHSYKECDVEEITCINCSGNHLAISRDCPIKKKKIEEKRAKFMQQSYATVVNSPPTLNDKSFPALPKITDKVLDVKQISNNDIIINAIVKSLVALGNKSDSDGPLTHKKIKEIF</sequence>
<reference evidence="1" key="1">
    <citation type="journal article" date="2021" name="G3 (Bethesda)">
        <title>Genome and transcriptome analysis of the beet armyworm Spodoptera exigua reveals targets for pest control. .</title>
        <authorList>
            <person name="Simon S."/>
            <person name="Breeschoten T."/>
            <person name="Jansen H.J."/>
            <person name="Dirks R.P."/>
            <person name="Schranz M.E."/>
            <person name="Ros V.I.D."/>
        </authorList>
    </citation>
    <scope>NUCLEOTIDE SEQUENCE</scope>
    <source>
        <strain evidence="1">TB_SE_WUR_2020</strain>
    </source>
</reference>